<dbReference type="Gene3D" id="3.40.50.300">
    <property type="entry name" value="P-loop containing nucleotide triphosphate hydrolases"/>
    <property type="match status" value="2"/>
</dbReference>
<evidence type="ECO:0000256" key="8">
    <source>
        <dbReference type="RuleBase" id="RU000492"/>
    </source>
</evidence>
<evidence type="ECO:0000259" key="11">
    <source>
        <dbReference type="PROSITE" id="PS51194"/>
    </source>
</evidence>
<dbReference type="Pfam" id="PF00013">
    <property type="entry name" value="KH_1"/>
    <property type="match status" value="2"/>
</dbReference>
<dbReference type="FunFam" id="3.40.50.300:FF:000008">
    <property type="entry name" value="ATP-dependent RNA helicase RhlB"/>
    <property type="match status" value="1"/>
</dbReference>
<dbReference type="InterPro" id="IPR004088">
    <property type="entry name" value="KH_dom_type_1"/>
</dbReference>
<evidence type="ECO:0000256" key="1">
    <source>
        <dbReference type="ARBA" id="ARBA00012552"/>
    </source>
</evidence>
<dbReference type="SMART" id="SM00322">
    <property type="entry name" value="KH"/>
    <property type="match status" value="2"/>
</dbReference>
<dbReference type="PROSITE" id="PS50084">
    <property type="entry name" value="KH_TYPE_1"/>
    <property type="match status" value="2"/>
</dbReference>
<dbReference type="EC" id="3.6.4.13" evidence="1"/>
<dbReference type="SUPFAM" id="SSF54791">
    <property type="entry name" value="Eukaryotic type KH-domain (KH-domain type I)"/>
    <property type="match status" value="2"/>
</dbReference>
<dbReference type="CDD" id="cd00105">
    <property type="entry name" value="KH-I"/>
    <property type="match status" value="2"/>
</dbReference>
<evidence type="ECO:0000256" key="7">
    <source>
        <dbReference type="PROSITE-ProRule" id="PRU00117"/>
    </source>
</evidence>
<dbReference type="GO" id="GO:0003723">
    <property type="term" value="F:RNA binding"/>
    <property type="evidence" value="ECO:0007669"/>
    <property type="project" value="UniProtKB-UniRule"/>
</dbReference>
<feature type="compositionally biased region" description="Gly residues" evidence="9">
    <location>
        <begin position="137"/>
        <end position="153"/>
    </location>
</feature>
<dbReference type="SMART" id="SM00490">
    <property type="entry name" value="HELICc"/>
    <property type="match status" value="1"/>
</dbReference>
<dbReference type="STRING" id="6526.A0A2C9L7A0"/>
<keyword evidence="4 8" id="KW-0347">Helicase</keyword>
<evidence type="ECO:0000256" key="2">
    <source>
        <dbReference type="ARBA" id="ARBA00022741"/>
    </source>
</evidence>
<dbReference type="VEuPathDB" id="VectorBase:BGLB027704"/>
<feature type="region of interest" description="Disordered" evidence="9">
    <location>
        <begin position="1"/>
        <end position="161"/>
    </location>
</feature>
<dbReference type="PROSITE" id="PS51194">
    <property type="entry name" value="HELICASE_CTER"/>
    <property type="match status" value="1"/>
</dbReference>
<keyword evidence="3 8" id="KW-0378">Hydrolase</keyword>
<dbReference type="KEGG" id="bgt:106061218"/>
<feature type="compositionally biased region" description="Basic and acidic residues" evidence="9">
    <location>
        <begin position="34"/>
        <end position="58"/>
    </location>
</feature>
<dbReference type="PANTHER" id="PTHR47958">
    <property type="entry name" value="ATP-DEPENDENT RNA HELICASE DBP3"/>
    <property type="match status" value="1"/>
</dbReference>
<feature type="compositionally biased region" description="Polar residues" evidence="9">
    <location>
        <begin position="14"/>
        <end position="24"/>
    </location>
</feature>
<evidence type="ECO:0000313" key="12">
    <source>
        <dbReference type="EnsemblMetazoa" id="BGLB027704-PA"/>
    </source>
</evidence>
<dbReference type="AlphaFoldDB" id="A0A2C9L7A0"/>
<keyword evidence="5 8" id="KW-0067">ATP-binding</keyword>
<dbReference type="InterPro" id="IPR004087">
    <property type="entry name" value="KH_dom"/>
</dbReference>
<feature type="compositionally biased region" description="Gly residues" evidence="9">
    <location>
        <begin position="83"/>
        <end position="108"/>
    </location>
</feature>
<dbReference type="InterPro" id="IPR000629">
    <property type="entry name" value="RNA-helicase_DEAD-box_CS"/>
</dbReference>
<dbReference type="OrthoDB" id="196131at2759"/>
<feature type="compositionally biased region" description="Basic and acidic residues" evidence="9">
    <location>
        <begin position="109"/>
        <end position="136"/>
    </location>
</feature>
<dbReference type="PROSITE" id="PS51192">
    <property type="entry name" value="HELICASE_ATP_BIND_1"/>
    <property type="match status" value="1"/>
</dbReference>
<evidence type="ECO:0000313" key="13">
    <source>
        <dbReference type="Proteomes" id="UP000076420"/>
    </source>
</evidence>
<dbReference type="Proteomes" id="UP000076420">
    <property type="component" value="Unassembled WGS sequence"/>
</dbReference>
<evidence type="ECO:0000256" key="9">
    <source>
        <dbReference type="SAM" id="MobiDB-lite"/>
    </source>
</evidence>
<organism evidence="12 13">
    <name type="scientific">Biomphalaria glabrata</name>
    <name type="common">Bloodfluke planorb</name>
    <name type="synonym">Freshwater snail</name>
    <dbReference type="NCBI Taxonomy" id="6526"/>
    <lineage>
        <taxon>Eukaryota</taxon>
        <taxon>Metazoa</taxon>
        <taxon>Spiralia</taxon>
        <taxon>Lophotrochozoa</taxon>
        <taxon>Mollusca</taxon>
        <taxon>Gastropoda</taxon>
        <taxon>Heterobranchia</taxon>
        <taxon>Euthyneura</taxon>
        <taxon>Panpulmonata</taxon>
        <taxon>Hygrophila</taxon>
        <taxon>Lymnaeoidea</taxon>
        <taxon>Planorbidae</taxon>
        <taxon>Biomphalaria</taxon>
    </lineage>
</organism>
<comment type="catalytic activity">
    <reaction evidence="6">
        <text>ATP + H2O = ADP + phosphate + H(+)</text>
        <dbReference type="Rhea" id="RHEA:13065"/>
        <dbReference type="ChEBI" id="CHEBI:15377"/>
        <dbReference type="ChEBI" id="CHEBI:15378"/>
        <dbReference type="ChEBI" id="CHEBI:30616"/>
        <dbReference type="ChEBI" id="CHEBI:43474"/>
        <dbReference type="ChEBI" id="CHEBI:456216"/>
        <dbReference type="EC" id="3.6.4.13"/>
    </reaction>
</comment>
<dbReference type="GO" id="GO:0005524">
    <property type="term" value="F:ATP binding"/>
    <property type="evidence" value="ECO:0007669"/>
    <property type="project" value="UniProtKB-KW"/>
</dbReference>
<dbReference type="InterPro" id="IPR014001">
    <property type="entry name" value="Helicase_ATP-bd"/>
</dbReference>
<dbReference type="FunFam" id="3.40.50.300:FF:000079">
    <property type="entry name" value="probable ATP-dependent RNA helicase DDX17"/>
    <property type="match status" value="1"/>
</dbReference>
<dbReference type="CDD" id="cd18787">
    <property type="entry name" value="SF2_C_DEAD"/>
    <property type="match status" value="1"/>
</dbReference>
<dbReference type="PROSITE" id="PS00039">
    <property type="entry name" value="DEAD_ATP_HELICASE"/>
    <property type="match status" value="1"/>
</dbReference>
<dbReference type="InterPro" id="IPR036612">
    <property type="entry name" value="KH_dom_type_1_sf"/>
</dbReference>
<feature type="domain" description="Helicase ATP-binding" evidence="10">
    <location>
        <begin position="371"/>
        <end position="546"/>
    </location>
</feature>
<dbReference type="VEuPathDB" id="VectorBase:BGLAX_052168"/>
<dbReference type="InterPro" id="IPR011545">
    <property type="entry name" value="DEAD/DEAH_box_helicase_dom"/>
</dbReference>
<evidence type="ECO:0000256" key="3">
    <source>
        <dbReference type="ARBA" id="ARBA00022801"/>
    </source>
</evidence>
<protein>
    <recommendedName>
        <fullName evidence="1">RNA helicase</fullName>
        <ecNumber evidence="1">3.6.4.13</ecNumber>
    </recommendedName>
</protein>
<keyword evidence="7" id="KW-0694">RNA-binding</keyword>
<evidence type="ECO:0000256" key="4">
    <source>
        <dbReference type="ARBA" id="ARBA00022806"/>
    </source>
</evidence>
<accession>A0A2C9L7A0</accession>
<dbReference type="Gene3D" id="3.30.1370.10">
    <property type="entry name" value="K Homology domain, type 1"/>
    <property type="match status" value="2"/>
</dbReference>
<dbReference type="RefSeq" id="XP_013074750.2">
    <property type="nucleotide sequence ID" value="XM_013219296.2"/>
</dbReference>
<dbReference type="GO" id="GO:0003724">
    <property type="term" value="F:RNA helicase activity"/>
    <property type="evidence" value="ECO:0007669"/>
    <property type="project" value="UniProtKB-EC"/>
</dbReference>
<dbReference type="InterPro" id="IPR027417">
    <property type="entry name" value="P-loop_NTPase"/>
</dbReference>
<keyword evidence="2 8" id="KW-0547">Nucleotide-binding</keyword>
<dbReference type="SMART" id="SM00487">
    <property type="entry name" value="DEXDc"/>
    <property type="match status" value="1"/>
</dbReference>
<sequence length="752" mass="83049">MSYSASRGGGGGNSTTMMVESSNVGKIIGRGGSRIRDLEQDSNARIKISRDENEDGMKSVEISGTEEEVENARRMIEECLNGGDSGGGGRRGGYGGGRGGRGGSGGGYGRRDEGWGRRDRDSGDGWGRRDDYDRGSRGGSGRGGGGGFGGSSGGESETIYVESSEVGRIIGRGGSRIRDMEADSGCRIKVSRDGDSAGHSSVELSGSKSAISEAKRLIQDAGVEIVNGNERGRGWPDYKVGGFGTDSSGTLFEVNTSEKQREQEEIKKPAPIDWNAVRDQENLRLNSRFEDLPPIVKNFFKENKNFPKMSEDEVKRFRKENNNITFEAPDFETVPHPVRSFEEIFGDYPEILSEIQKQKFVKPSPIQSQAWPVLLQGKDLIGIAQTGTGKTLAFLLPALIHIDNQPVPRNERVGPSALILSPTRELAQQIEMEINKINYKGIRSICVYGGGDRREQLNKIKKGVEIVVATPGRLNDFMNCGAVNVKHVTYLVMDEADRMLDLGFEIEIKKVMLDIRPDRQTVMTSATWPPDVQRLADQYLTNPIKVFVGTLDLAAVHSVKQYVELVDEADKKMLLLTFINNMQKNDKAIVFVGKKIIADDVSSDLAMKNITCQCIHGDREQCDREAALEEFKDGSVRILVATDVASRGLDVKDITHVVNYDFPSHIEEYVHRIGRTGRAGRSGIALTFVTRNDWKNARQLINILTEAGQDVPDDLVSMAERFAAFKLRTEEEFERGGFSRRGGRNREKNSWM</sequence>
<evidence type="ECO:0000259" key="10">
    <source>
        <dbReference type="PROSITE" id="PS51192"/>
    </source>
</evidence>
<dbReference type="InterPro" id="IPR001650">
    <property type="entry name" value="Helicase_C-like"/>
</dbReference>
<reference evidence="12" key="1">
    <citation type="submission" date="2020-05" db="UniProtKB">
        <authorList>
            <consortium name="EnsemblMetazoa"/>
        </authorList>
    </citation>
    <scope>IDENTIFICATION</scope>
    <source>
        <strain evidence="12">BB02</strain>
    </source>
</reference>
<evidence type="ECO:0000256" key="6">
    <source>
        <dbReference type="ARBA" id="ARBA00047984"/>
    </source>
</evidence>
<dbReference type="GO" id="GO:0016787">
    <property type="term" value="F:hydrolase activity"/>
    <property type="evidence" value="ECO:0007669"/>
    <property type="project" value="UniProtKB-KW"/>
</dbReference>
<dbReference type="EnsemblMetazoa" id="BGLB027704-RA">
    <property type="protein sequence ID" value="BGLB027704-PA"/>
    <property type="gene ID" value="BGLB027704"/>
</dbReference>
<gene>
    <name evidence="12" type="primary">106061218</name>
</gene>
<name>A0A2C9L7A0_BIOGL</name>
<feature type="domain" description="Helicase C-terminal" evidence="11">
    <location>
        <begin position="558"/>
        <end position="719"/>
    </location>
</feature>
<dbReference type="Pfam" id="PF00271">
    <property type="entry name" value="Helicase_C"/>
    <property type="match status" value="1"/>
</dbReference>
<proteinExistence type="inferred from homology"/>
<dbReference type="SUPFAM" id="SSF52540">
    <property type="entry name" value="P-loop containing nucleoside triphosphate hydrolases"/>
    <property type="match status" value="1"/>
</dbReference>
<evidence type="ECO:0000256" key="5">
    <source>
        <dbReference type="ARBA" id="ARBA00022840"/>
    </source>
</evidence>
<comment type="similarity">
    <text evidence="8">Belongs to the DEAD box helicase family.</text>
</comment>
<dbReference type="Pfam" id="PF00270">
    <property type="entry name" value="DEAD"/>
    <property type="match status" value="1"/>
</dbReference>